<proteinExistence type="predicted"/>
<name>A0A923HMN2_9BURK</name>
<sequence length="640" mass="70056">MNPQLTKIIDAIGWALLSSLWQLSVIALLLFVFLYLFARSKPRITYVISYLSLMLCVLLPIASVLQSLQAPVIEVQGQVAISATWAEMGDRSSEFNLQSFLAQYLQEIVFAWFAIVCLLSLRLIMGFAWLQWITQSQHPHQAQLQVLLDRLVERFNLKFGVSVRVVADLTGPITMGVIKPMILVPAAMISRIDIHLVEALIAHELAHIKRFDYAFNLIQNLIEIILFYHPAVWWISKQIRREREIIADDIAANVLGEPRRLAIALQELELFQFSQTQIALGANGGDLMSRISRLIHPQRQSLGWKAILTFATVVGTSLALAANAMNVQMREAPIQQVNRGEIVDRADSHAEPVTQVNLPEMMSDEKRDPLQKLALDTTQVESSHIAKNTEGGGASLESDLKDTKSSESKMADQVKTPTSKLSELAGKVFEFKSPRVDLSNPNCSPSLPATTIEIVPSGLTIAKALVAEDGNIVRVNTVKSSGFVEFDDAVKHALMNGRCKATPGMVNGQSFAAEASISVNWGDVGRRPATPPETVTFAAEKGSTRPAIVQLGAAECQLEYPKASRRNQEEGITEAQLSIGTDGQISNVTILKSSGFRGLDKALQATLQSGNCKASPSVINGVPVASTIELAHVWKLSQAN</sequence>
<dbReference type="InterPro" id="IPR037682">
    <property type="entry name" value="TonB_C"/>
</dbReference>
<dbReference type="PANTHER" id="PTHR34978">
    <property type="entry name" value="POSSIBLE SENSOR-TRANSDUCER PROTEIN BLAR"/>
    <property type="match status" value="1"/>
</dbReference>
<keyword evidence="9" id="KW-1185">Reference proteome</keyword>
<dbReference type="PANTHER" id="PTHR34978:SF3">
    <property type="entry name" value="SLR0241 PROTEIN"/>
    <property type="match status" value="1"/>
</dbReference>
<feature type="compositionally biased region" description="Polar residues" evidence="5">
    <location>
        <begin position="377"/>
        <end position="386"/>
    </location>
</feature>
<gene>
    <name evidence="8" type="ORF">H8K36_00675</name>
</gene>
<evidence type="ECO:0000313" key="9">
    <source>
        <dbReference type="Proteomes" id="UP000627446"/>
    </source>
</evidence>
<feature type="domain" description="TonB C-terminal" evidence="7">
    <location>
        <begin position="545"/>
        <end position="640"/>
    </location>
</feature>
<protein>
    <submittedName>
        <fullName evidence="8">TonB family protein</fullName>
    </submittedName>
</protein>
<dbReference type="Gene3D" id="3.30.1150.10">
    <property type="match status" value="2"/>
</dbReference>
<dbReference type="CDD" id="cd07341">
    <property type="entry name" value="M56_BlaR1_MecR1_like"/>
    <property type="match status" value="1"/>
</dbReference>
<evidence type="ECO:0000256" key="1">
    <source>
        <dbReference type="ARBA" id="ARBA00004167"/>
    </source>
</evidence>
<comment type="caution">
    <text evidence="8">The sequence shown here is derived from an EMBL/GenBank/DDBJ whole genome shotgun (WGS) entry which is preliminary data.</text>
</comment>
<keyword evidence="4 6" id="KW-0472">Membrane</keyword>
<dbReference type="AlphaFoldDB" id="A0A923HMN2"/>
<dbReference type="NCBIfam" id="TIGR01352">
    <property type="entry name" value="tonB_Cterm"/>
    <property type="match status" value="1"/>
</dbReference>
<dbReference type="Pfam" id="PF05569">
    <property type="entry name" value="Peptidase_M56"/>
    <property type="match status" value="1"/>
</dbReference>
<dbReference type="PROSITE" id="PS52015">
    <property type="entry name" value="TONB_CTD"/>
    <property type="match status" value="1"/>
</dbReference>
<evidence type="ECO:0000256" key="2">
    <source>
        <dbReference type="ARBA" id="ARBA00022692"/>
    </source>
</evidence>
<dbReference type="InterPro" id="IPR008756">
    <property type="entry name" value="Peptidase_M56"/>
</dbReference>
<feature type="compositionally biased region" description="Basic and acidic residues" evidence="5">
    <location>
        <begin position="398"/>
        <end position="412"/>
    </location>
</feature>
<organism evidence="8 9">
    <name type="scientific">Undibacterium nitidum</name>
    <dbReference type="NCBI Taxonomy" id="2762298"/>
    <lineage>
        <taxon>Bacteria</taxon>
        <taxon>Pseudomonadati</taxon>
        <taxon>Pseudomonadota</taxon>
        <taxon>Betaproteobacteria</taxon>
        <taxon>Burkholderiales</taxon>
        <taxon>Oxalobacteraceae</taxon>
        <taxon>Undibacterium</taxon>
    </lineage>
</organism>
<evidence type="ECO:0000256" key="5">
    <source>
        <dbReference type="SAM" id="MobiDB-lite"/>
    </source>
</evidence>
<comment type="subcellular location">
    <subcellularLocation>
        <location evidence="1">Membrane</location>
        <topology evidence="1">Single-pass membrane protein</topology>
    </subcellularLocation>
</comment>
<dbReference type="InterPro" id="IPR006260">
    <property type="entry name" value="TonB/TolA_C"/>
</dbReference>
<dbReference type="SUPFAM" id="SSF74653">
    <property type="entry name" value="TolA/TonB C-terminal domain"/>
    <property type="match status" value="2"/>
</dbReference>
<dbReference type="InterPro" id="IPR052173">
    <property type="entry name" value="Beta-lactam_resp_regulator"/>
</dbReference>
<feature type="region of interest" description="Disordered" evidence="5">
    <location>
        <begin position="377"/>
        <end position="417"/>
    </location>
</feature>
<evidence type="ECO:0000256" key="4">
    <source>
        <dbReference type="ARBA" id="ARBA00023136"/>
    </source>
</evidence>
<dbReference type="EMBL" id="JACOFZ010000001">
    <property type="protein sequence ID" value="MBC3879875.1"/>
    <property type="molecule type" value="Genomic_DNA"/>
</dbReference>
<keyword evidence="2 6" id="KW-0812">Transmembrane</keyword>
<reference evidence="8" key="1">
    <citation type="submission" date="2020-08" db="EMBL/GenBank/DDBJ databases">
        <title>Novel species isolated from subtropical streams in China.</title>
        <authorList>
            <person name="Lu H."/>
        </authorList>
    </citation>
    <scope>NUCLEOTIDE SEQUENCE</scope>
    <source>
        <strain evidence="8">LX22W</strain>
    </source>
</reference>
<keyword evidence="3 6" id="KW-1133">Transmembrane helix</keyword>
<evidence type="ECO:0000259" key="7">
    <source>
        <dbReference type="PROSITE" id="PS52015"/>
    </source>
</evidence>
<dbReference type="GO" id="GO:0016020">
    <property type="term" value="C:membrane"/>
    <property type="evidence" value="ECO:0007669"/>
    <property type="project" value="UniProtKB-SubCell"/>
</dbReference>
<evidence type="ECO:0000256" key="6">
    <source>
        <dbReference type="SAM" id="Phobius"/>
    </source>
</evidence>
<evidence type="ECO:0000256" key="3">
    <source>
        <dbReference type="ARBA" id="ARBA00022989"/>
    </source>
</evidence>
<feature type="transmembrane region" description="Helical" evidence="6">
    <location>
        <begin position="109"/>
        <end position="130"/>
    </location>
</feature>
<dbReference type="Pfam" id="PF03544">
    <property type="entry name" value="TonB_C"/>
    <property type="match status" value="1"/>
</dbReference>
<feature type="transmembrane region" description="Helical" evidence="6">
    <location>
        <begin position="44"/>
        <end position="65"/>
    </location>
</feature>
<feature type="transmembrane region" description="Helical" evidence="6">
    <location>
        <begin position="12"/>
        <end position="37"/>
    </location>
</feature>
<evidence type="ECO:0000313" key="8">
    <source>
        <dbReference type="EMBL" id="MBC3879875.1"/>
    </source>
</evidence>
<dbReference type="RefSeq" id="WP_186915563.1">
    <property type="nucleotide sequence ID" value="NZ_JACOFZ010000001.1"/>
</dbReference>
<accession>A0A923HMN2</accession>
<dbReference type="GO" id="GO:0055085">
    <property type="term" value="P:transmembrane transport"/>
    <property type="evidence" value="ECO:0007669"/>
    <property type="project" value="InterPro"/>
</dbReference>
<dbReference type="Proteomes" id="UP000627446">
    <property type="component" value="Unassembled WGS sequence"/>
</dbReference>